<dbReference type="STRING" id="536979.SAMN04488055_0223"/>
<dbReference type="SUPFAM" id="SSF52096">
    <property type="entry name" value="ClpP/crotonase"/>
    <property type="match status" value="1"/>
</dbReference>
<reference evidence="3 4" key="1">
    <citation type="submission" date="2016-11" db="EMBL/GenBank/DDBJ databases">
        <authorList>
            <person name="Jaros S."/>
            <person name="Januszkiewicz K."/>
            <person name="Wedrychowicz H."/>
        </authorList>
    </citation>
    <scope>NUCLEOTIDE SEQUENCE [LARGE SCALE GENOMIC DNA]</scope>
    <source>
        <strain evidence="3 4">DSM 24787</strain>
    </source>
</reference>
<evidence type="ECO:0000256" key="1">
    <source>
        <dbReference type="SAM" id="SignalP"/>
    </source>
</evidence>
<dbReference type="SMART" id="SM00245">
    <property type="entry name" value="TSPc"/>
    <property type="match status" value="1"/>
</dbReference>
<dbReference type="PANTHER" id="PTHR32060:SF22">
    <property type="entry name" value="CARBOXYL-TERMINAL-PROCESSING PEPTIDASE 3, CHLOROPLASTIC"/>
    <property type="match status" value="1"/>
</dbReference>
<dbReference type="Proteomes" id="UP000185003">
    <property type="component" value="Unassembled WGS sequence"/>
</dbReference>
<dbReference type="PANTHER" id="PTHR32060">
    <property type="entry name" value="TAIL-SPECIFIC PROTEASE"/>
    <property type="match status" value="1"/>
</dbReference>
<dbReference type="Gene3D" id="3.30.750.44">
    <property type="match status" value="1"/>
</dbReference>
<dbReference type="Gene3D" id="3.90.226.10">
    <property type="entry name" value="2-enoyl-CoA Hydratase, Chain A, domain 1"/>
    <property type="match status" value="1"/>
</dbReference>
<gene>
    <name evidence="3" type="ORF">SAMN04488055_0223</name>
</gene>
<dbReference type="GO" id="GO:0008236">
    <property type="term" value="F:serine-type peptidase activity"/>
    <property type="evidence" value="ECO:0007669"/>
    <property type="project" value="InterPro"/>
</dbReference>
<keyword evidence="3" id="KW-0645">Protease</keyword>
<sequence length="532" mass="59199">MRILHKILLGILMLQASVTRAQTPAENLLSKLAGGDFEISHYNTACYFALAGKASLAFRYLDKAIEEGYSNTSNTEKDEDLLSLHADPRWAPMLKEMEGNRLRQQKTARTFFNQKSFWESEQFNTPYQSNISENEKIAGLSKFWSEVKYNFVNFDVAPEVNIDSLYFTYLPKVRLSTSTKEYYQLLSEMAAALRDGHTNVYMPPALTDSVYARPLVRTRLIEEKVVVIGVYDKALALKVGQEVLQVNGIPVKEYAARYVTPYQSSSTRQDKIVRGYDYALFAGALHEPIRLQVRDASGKVSEQTIARVKPAERSAALQVPAFEYRLLPGNIAYVALNTFGNDSAATAFAAKYEEISKAKAVIFDVRNNGGGNTSVGWAILRYFVDQPALVHTSYTRDYKPTYRAWGRNQQPDLNRNWFMPGKQQPYTGQVIVLTSARTFSAAEDFVAAFKTMKRGVVIGEATGGSSGQPMLITLPGNGTARICTKRDMLGDGTEFVGVGIQPDKVVSPTVSDVRKGLDTELQAAVQLISGRK</sequence>
<accession>A0A1N6D3W0</accession>
<dbReference type="AlphaFoldDB" id="A0A1N6D3W0"/>
<dbReference type="InterPro" id="IPR029045">
    <property type="entry name" value="ClpP/crotonase-like_dom_sf"/>
</dbReference>
<keyword evidence="1" id="KW-0732">Signal</keyword>
<evidence type="ECO:0000313" key="4">
    <source>
        <dbReference type="Proteomes" id="UP000185003"/>
    </source>
</evidence>
<dbReference type="Pfam" id="PF03572">
    <property type="entry name" value="Peptidase_S41"/>
    <property type="match status" value="1"/>
</dbReference>
<dbReference type="InterPro" id="IPR005151">
    <property type="entry name" value="Tail-specific_protease"/>
</dbReference>
<protein>
    <submittedName>
        <fullName evidence="3">C-terminal processing protease CtpA/Prc, contains a PDZ domain</fullName>
    </submittedName>
</protein>
<dbReference type="GO" id="GO:0004175">
    <property type="term" value="F:endopeptidase activity"/>
    <property type="evidence" value="ECO:0007669"/>
    <property type="project" value="TreeGrafter"/>
</dbReference>
<organism evidence="3 4">
    <name type="scientific">Chitinophaga niabensis</name>
    <dbReference type="NCBI Taxonomy" id="536979"/>
    <lineage>
        <taxon>Bacteria</taxon>
        <taxon>Pseudomonadati</taxon>
        <taxon>Bacteroidota</taxon>
        <taxon>Chitinophagia</taxon>
        <taxon>Chitinophagales</taxon>
        <taxon>Chitinophagaceae</taxon>
        <taxon>Chitinophaga</taxon>
    </lineage>
</organism>
<name>A0A1N6D3W0_9BACT</name>
<feature type="signal peptide" evidence="1">
    <location>
        <begin position="1"/>
        <end position="21"/>
    </location>
</feature>
<proteinExistence type="predicted"/>
<dbReference type="EMBL" id="FSRA01000001">
    <property type="protein sequence ID" value="SIN65482.1"/>
    <property type="molecule type" value="Genomic_DNA"/>
</dbReference>
<dbReference type="CDD" id="cd07563">
    <property type="entry name" value="Peptidase_S41_IRBP"/>
    <property type="match status" value="1"/>
</dbReference>
<evidence type="ECO:0000259" key="2">
    <source>
        <dbReference type="SMART" id="SM00245"/>
    </source>
</evidence>
<keyword evidence="4" id="KW-1185">Reference proteome</keyword>
<keyword evidence="3" id="KW-0378">Hydrolase</keyword>
<evidence type="ECO:0000313" key="3">
    <source>
        <dbReference type="EMBL" id="SIN65482.1"/>
    </source>
</evidence>
<feature type="domain" description="Tail specific protease" evidence="2">
    <location>
        <begin position="301"/>
        <end position="507"/>
    </location>
</feature>
<dbReference type="NCBIfam" id="NF047558">
    <property type="entry name" value="TPR_END_plus"/>
    <property type="match status" value="1"/>
</dbReference>
<feature type="chain" id="PRO_5012975162" evidence="1">
    <location>
        <begin position="22"/>
        <end position="532"/>
    </location>
</feature>
<dbReference type="GO" id="GO:0006508">
    <property type="term" value="P:proteolysis"/>
    <property type="evidence" value="ECO:0007669"/>
    <property type="project" value="UniProtKB-KW"/>
</dbReference>